<comment type="caution">
    <text evidence="1">The sequence shown here is derived from an EMBL/GenBank/DDBJ whole genome shotgun (WGS) entry which is preliminary data.</text>
</comment>
<dbReference type="AlphaFoldDB" id="H7FU06"/>
<protein>
    <submittedName>
        <fullName evidence="1">Uncharacterized protein</fullName>
    </submittedName>
</protein>
<keyword evidence="2" id="KW-1185">Reference proteome</keyword>
<evidence type="ECO:0000313" key="1">
    <source>
        <dbReference type="EMBL" id="EIA07859.1"/>
    </source>
</evidence>
<accession>H7FU06</accession>
<reference evidence="1 2" key="1">
    <citation type="journal article" date="2014" name="Acta Crystallogr. D">
        <title>Structure-based characterization and antifreeze properties of a hyperactive ice-binding protein from the Antarctic bacterium Flavobacterium frigoris PS1.</title>
        <authorList>
            <person name="Do H."/>
            <person name="Kim S.J."/>
            <person name="Kim H.J."/>
            <person name="Lee J.H."/>
        </authorList>
    </citation>
    <scope>NUCLEOTIDE SEQUENCE [LARGE SCALE GENOMIC DNA]</scope>
    <source>
        <strain evidence="1 2">PS1</strain>
    </source>
</reference>
<gene>
    <name evidence="1" type="ORF">HJ01_02727</name>
</gene>
<name>H7FU06_FLAFP</name>
<organism evidence="1 2">
    <name type="scientific">Flavobacterium frigoris (strain PS1)</name>
    <dbReference type="NCBI Taxonomy" id="1086011"/>
    <lineage>
        <taxon>Bacteria</taxon>
        <taxon>Pseudomonadati</taxon>
        <taxon>Bacteroidota</taxon>
        <taxon>Flavobacteriia</taxon>
        <taxon>Flavobacteriales</taxon>
        <taxon>Flavobacteriaceae</taxon>
        <taxon>Flavobacterium</taxon>
    </lineage>
</organism>
<evidence type="ECO:0000313" key="2">
    <source>
        <dbReference type="Proteomes" id="UP000005566"/>
    </source>
</evidence>
<dbReference type="EMBL" id="AHKF01000020">
    <property type="protein sequence ID" value="EIA07859.1"/>
    <property type="molecule type" value="Genomic_DNA"/>
</dbReference>
<sequence length="62" mass="7362">MKMPVILSNFIIVFLKINKSIIQQIYIFCKQTIKNIAYGPSKIKKMQNTHAKKIFRHSFETF</sequence>
<proteinExistence type="predicted"/>
<dbReference type="Proteomes" id="UP000005566">
    <property type="component" value="Unassembled WGS sequence"/>
</dbReference>